<reference evidence="1 2" key="1">
    <citation type="journal article" date="2016" name="Nat. Commun.">
        <title>Extremotolerant tardigrade genome and improved radiotolerance of human cultured cells by tardigrade-unique protein.</title>
        <authorList>
            <person name="Hashimoto T."/>
            <person name="Horikawa D.D."/>
            <person name="Saito Y."/>
            <person name="Kuwahara H."/>
            <person name="Kozuka-Hata H."/>
            <person name="Shin-I T."/>
            <person name="Minakuchi Y."/>
            <person name="Ohishi K."/>
            <person name="Motoyama A."/>
            <person name="Aizu T."/>
            <person name="Enomoto A."/>
            <person name="Kondo K."/>
            <person name="Tanaka S."/>
            <person name="Hara Y."/>
            <person name="Koshikawa S."/>
            <person name="Sagara H."/>
            <person name="Miura T."/>
            <person name="Yokobori S."/>
            <person name="Miyagawa K."/>
            <person name="Suzuki Y."/>
            <person name="Kubo T."/>
            <person name="Oyama M."/>
            <person name="Kohara Y."/>
            <person name="Fujiyama A."/>
            <person name="Arakawa K."/>
            <person name="Katayama T."/>
            <person name="Toyoda A."/>
            <person name="Kunieda T."/>
        </authorList>
    </citation>
    <scope>NUCLEOTIDE SEQUENCE [LARGE SCALE GENOMIC DNA]</scope>
    <source>
        <strain evidence="1 2">YOKOZUNA-1</strain>
    </source>
</reference>
<protein>
    <submittedName>
        <fullName evidence="1">Uncharacterized protein</fullName>
    </submittedName>
</protein>
<comment type="caution">
    <text evidence="1">The sequence shown here is derived from an EMBL/GenBank/DDBJ whole genome shotgun (WGS) entry which is preliminary data.</text>
</comment>
<gene>
    <name evidence="1" type="primary">RvY_06307-1</name>
    <name evidence="1" type="synonym">RvY_06307.1</name>
    <name evidence="1" type="ORF">RvY_06307</name>
</gene>
<evidence type="ECO:0000313" key="2">
    <source>
        <dbReference type="Proteomes" id="UP000186922"/>
    </source>
</evidence>
<proteinExistence type="predicted"/>
<dbReference type="EMBL" id="BDGG01000002">
    <property type="protein sequence ID" value="GAU94552.1"/>
    <property type="molecule type" value="Genomic_DNA"/>
</dbReference>
<keyword evidence="2" id="KW-1185">Reference proteome</keyword>
<dbReference type="AlphaFoldDB" id="A0A1D1V3K7"/>
<organism evidence="1 2">
    <name type="scientific">Ramazzottius varieornatus</name>
    <name type="common">Water bear</name>
    <name type="synonym">Tardigrade</name>
    <dbReference type="NCBI Taxonomy" id="947166"/>
    <lineage>
        <taxon>Eukaryota</taxon>
        <taxon>Metazoa</taxon>
        <taxon>Ecdysozoa</taxon>
        <taxon>Tardigrada</taxon>
        <taxon>Eutardigrada</taxon>
        <taxon>Parachela</taxon>
        <taxon>Hypsibioidea</taxon>
        <taxon>Ramazzottiidae</taxon>
        <taxon>Ramazzottius</taxon>
    </lineage>
</organism>
<evidence type="ECO:0000313" key="1">
    <source>
        <dbReference type="EMBL" id="GAU94552.1"/>
    </source>
</evidence>
<sequence>MRVDSLELLFRYVDRLYERVQAFMRVSEICHLPTNQLLAFSSREVYNLFDQMIAASQIRDTN</sequence>
<dbReference type="Proteomes" id="UP000186922">
    <property type="component" value="Unassembled WGS sequence"/>
</dbReference>
<accession>A0A1D1V3K7</accession>
<name>A0A1D1V3K7_RAMVA</name>